<dbReference type="AlphaFoldDB" id="A0A915JS77"/>
<dbReference type="WBParaSite" id="nRc.2.0.1.t29096-RA">
    <property type="protein sequence ID" value="nRc.2.0.1.t29096-RA"/>
    <property type="gene ID" value="nRc.2.0.1.g29096"/>
</dbReference>
<name>A0A915JS77_ROMCU</name>
<reference evidence="2" key="1">
    <citation type="submission" date="2022-11" db="UniProtKB">
        <authorList>
            <consortium name="WormBaseParasite"/>
        </authorList>
    </citation>
    <scope>IDENTIFICATION</scope>
</reference>
<protein>
    <submittedName>
        <fullName evidence="2">Uncharacterized protein</fullName>
    </submittedName>
</protein>
<dbReference type="Proteomes" id="UP000887565">
    <property type="component" value="Unplaced"/>
</dbReference>
<organism evidence="1 2">
    <name type="scientific">Romanomermis culicivorax</name>
    <name type="common">Nematode worm</name>
    <dbReference type="NCBI Taxonomy" id="13658"/>
    <lineage>
        <taxon>Eukaryota</taxon>
        <taxon>Metazoa</taxon>
        <taxon>Ecdysozoa</taxon>
        <taxon>Nematoda</taxon>
        <taxon>Enoplea</taxon>
        <taxon>Dorylaimia</taxon>
        <taxon>Mermithida</taxon>
        <taxon>Mermithoidea</taxon>
        <taxon>Mermithidae</taxon>
        <taxon>Romanomermis</taxon>
    </lineage>
</organism>
<evidence type="ECO:0000313" key="1">
    <source>
        <dbReference type="Proteomes" id="UP000887565"/>
    </source>
</evidence>
<keyword evidence="1" id="KW-1185">Reference proteome</keyword>
<proteinExistence type="predicted"/>
<evidence type="ECO:0000313" key="2">
    <source>
        <dbReference type="WBParaSite" id="nRc.2.0.1.t29096-RA"/>
    </source>
</evidence>
<sequence>MIFWYEYGIILHFLMISYSIQQDELGIPDFGSLVQATGDTFSMPSSLPLPQGTSQGPALAAINSLGSLPNILLNASPLAGIGGSTNPANFPTFGGNVPGGLGFGNQLQVPFYSQSKGTNIVPTEGFASGLGMNIAGLGIHSSKTATWGMLPYLGNLNKGLGLTPNAIYGGK</sequence>
<accession>A0A915JS77</accession>